<name>A0A7W0CBR2_9BACT</name>
<evidence type="ECO:0000313" key="7">
    <source>
        <dbReference type="Proteomes" id="UP000525298"/>
    </source>
</evidence>
<evidence type="ECO:0000256" key="5">
    <source>
        <dbReference type="SAM" id="MobiDB-lite"/>
    </source>
</evidence>
<dbReference type="InterPro" id="IPR036390">
    <property type="entry name" value="WH_DNA-bd_sf"/>
</dbReference>
<evidence type="ECO:0000256" key="3">
    <source>
        <dbReference type="ARBA" id="ARBA00022829"/>
    </source>
</evidence>
<evidence type="ECO:0000313" key="6">
    <source>
        <dbReference type="EMBL" id="MBA2882821.1"/>
    </source>
</evidence>
<keyword evidence="7" id="KW-1185">Reference proteome</keyword>
<dbReference type="Gene3D" id="1.10.10.10">
    <property type="entry name" value="Winged helix-like DNA-binding domain superfamily/Winged helix DNA-binding domain"/>
    <property type="match status" value="2"/>
</dbReference>
<dbReference type="RefSeq" id="WP_181552444.1">
    <property type="nucleotide sequence ID" value="NZ_JACDUS010000013.1"/>
</dbReference>
<gene>
    <name evidence="6" type="ORF">HNR65_003176</name>
</gene>
<keyword evidence="4" id="KW-0131">Cell cycle</keyword>
<dbReference type="InterPro" id="IPR036388">
    <property type="entry name" value="WH-like_DNA-bd_sf"/>
</dbReference>
<dbReference type="AlphaFoldDB" id="A0A7W0CBR2"/>
<organism evidence="6 7">
    <name type="scientific">Desulfosalsimonas propionicica</name>
    <dbReference type="NCBI Taxonomy" id="332175"/>
    <lineage>
        <taxon>Bacteria</taxon>
        <taxon>Pseudomonadati</taxon>
        <taxon>Thermodesulfobacteriota</taxon>
        <taxon>Desulfobacteria</taxon>
        <taxon>Desulfobacterales</taxon>
        <taxon>Desulfosalsimonadaceae</taxon>
        <taxon>Desulfosalsimonas</taxon>
    </lineage>
</organism>
<dbReference type="PANTHER" id="PTHR34298:SF2">
    <property type="entry name" value="SEGREGATION AND CONDENSATION PROTEIN B"/>
    <property type="match status" value="1"/>
</dbReference>
<keyword evidence="1" id="KW-0963">Cytoplasm</keyword>
<dbReference type="Proteomes" id="UP000525298">
    <property type="component" value="Unassembled WGS sequence"/>
</dbReference>
<reference evidence="6 7" key="1">
    <citation type="submission" date="2020-07" db="EMBL/GenBank/DDBJ databases">
        <title>Genomic Encyclopedia of Type Strains, Phase IV (KMG-IV): sequencing the most valuable type-strain genomes for metagenomic binning, comparative biology and taxonomic classification.</title>
        <authorList>
            <person name="Goeker M."/>
        </authorList>
    </citation>
    <scope>NUCLEOTIDE SEQUENCE [LARGE SCALE GENOMIC DNA]</scope>
    <source>
        <strain evidence="6 7">DSM 17721</strain>
    </source>
</reference>
<dbReference type="PANTHER" id="PTHR34298">
    <property type="entry name" value="SEGREGATION AND CONDENSATION PROTEIN B"/>
    <property type="match status" value="1"/>
</dbReference>
<dbReference type="PIRSF" id="PIRSF019345">
    <property type="entry name" value="ScpB"/>
    <property type="match status" value="1"/>
</dbReference>
<sequence>MKDLKNIIEALLFVSPAPLSAERIRELIVYADAAEIKDALESLVREHQKRDGGFALHQVAGGFQFRTRPEHRQWVEKLLAPQPVRLSRASLETLAIVAYHQPVLRSDVEHIRGVNSGGTLRFLLEKKLIRILGRKEIPGRPLLYGTTKKFLETFDLKDLKDLPAPDEIQPGEENQDTGSDPGTEKK</sequence>
<proteinExistence type="predicted"/>
<dbReference type="InterPro" id="IPR005234">
    <property type="entry name" value="ScpB_csome_segregation"/>
</dbReference>
<dbReference type="GO" id="GO:0051304">
    <property type="term" value="P:chromosome separation"/>
    <property type="evidence" value="ECO:0007669"/>
    <property type="project" value="InterPro"/>
</dbReference>
<keyword evidence="2" id="KW-0132">Cell division</keyword>
<feature type="region of interest" description="Disordered" evidence="5">
    <location>
        <begin position="161"/>
        <end position="186"/>
    </location>
</feature>
<protein>
    <submittedName>
        <fullName evidence="6">Segregation and condensation protein B</fullName>
    </submittedName>
</protein>
<accession>A0A7W0CBR2</accession>
<keyword evidence="3" id="KW-0159">Chromosome partition</keyword>
<dbReference type="Pfam" id="PF04079">
    <property type="entry name" value="SMC_ScpB"/>
    <property type="match status" value="1"/>
</dbReference>
<evidence type="ECO:0000256" key="4">
    <source>
        <dbReference type="ARBA" id="ARBA00023306"/>
    </source>
</evidence>
<evidence type="ECO:0000256" key="1">
    <source>
        <dbReference type="ARBA" id="ARBA00022490"/>
    </source>
</evidence>
<dbReference type="GO" id="GO:0051301">
    <property type="term" value="P:cell division"/>
    <property type="evidence" value="ECO:0007669"/>
    <property type="project" value="UniProtKB-KW"/>
</dbReference>
<evidence type="ECO:0000256" key="2">
    <source>
        <dbReference type="ARBA" id="ARBA00022618"/>
    </source>
</evidence>
<dbReference type="SUPFAM" id="SSF46785">
    <property type="entry name" value="Winged helix' DNA-binding domain"/>
    <property type="match status" value="2"/>
</dbReference>
<dbReference type="EMBL" id="JACDUS010000013">
    <property type="protein sequence ID" value="MBA2882821.1"/>
    <property type="molecule type" value="Genomic_DNA"/>
</dbReference>
<dbReference type="NCBIfam" id="TIGR00281">
    <property type="entry name" value="SMC-Scp complex subunit ScpB"/>
    <property type="match status" value="1"/>
</dbReference>
<comment type="caution">
    <text evidence="6">The sequence shown here is derived from an EMBL/GenBank/DDBJ whole genome shotgun (WGS) entry which is preliminary data.</text>
</comment>